<evidence type="ECO:0000256" key="4">
    <source>
        <dbReference type="ARBA" id="ARBA00023242"/>
    </source>
</evidence>
<dbReference type="InterPro" id="IPR001841">
    <property type="entry name" value="Znf_RING"/>
</dbReference>
<dbReference type="Gene3D" id="2.60.120.650">
    <property type="entry name" value="Cupin"/>
    <property type="match status" value="1"/>
</dbReference>
<dbReference type="SUPFAM" id="SSF51197">
    <property type="entry name" value="Clavaminate synthase-like"/>
    <property type="match status" value="1"/>
</dbReference>
<evidence type="ECO:0000256" key="2">
    <source>
        <dbReference type="ARBA" id="ARBA00006801"/>
    </source>
</evidence>
<dbReference type="GO" id="GO:0008270">
    <property type="term" value="F:zinc ion binding"/>
    <property type="evidence" value="ECO:0007669"/>
    <property type="project" value="UniProtKB-KW"/>
</dbReference>
<dbReference type="PANTHER" id="PTHR12549">
    <property type="entry name" value="JMJC DOMAIN-CONTAINING HISTONE DEMETHYLATION PROTEIN"/>
    <property type="match status" value="1"/>
</dbReference>
<keyword evidence="4" id="KW-0539">Nucleus</keyword>
<dbReference type="InterPro" id="IPR045109">
    <property type="entry name" value="LSDs-like"/>
</dbReference>
<reference evidence="9 10" key="1">
    <citation type="submission" date="2024-11" db="EMBL/GenBank/DDBJ databases">
        <title>A near-complete genome assembly of Cinchona calisaya.</title>
        <authorList>
            <person name="Lian D.C."/>
            <person name="Zhao X.W."/>
            <person name="Wei L."/>
        </authorList>
    </citation>
    <scope>NUCLEOTIDE SEQUENCE [LARGE SCALE GENOMIC DNA]</scope>
    <source>
        <tissue evidence="9">Nenye</tissue>
    </source>
</reference>
<dbReference type="EMBL" id="JBJUIK010000008">
    <property type="protein sequence ID" value="KAL3519429.1"/>
    <property type="molecule type" value="Genomic_DNA"/>
</dbReference>
<feature type="region of interest" description="Disordered" evidence="6">
    <location>
        <begin position="71"/>
        <end position="164"/>
    </location>
</feature>
<feature type="domain" description="RING-type" evidence="7">
    <location>
        <begin position="430"/>
        <end position="476"/>
    </location>
</feature>
<sequence length="1187" mass="135794">MAVLIAKQEALSRLDDNEIQMVRGISRDRPGFVRKRKLILSCDDEEEDNRIITYLKGEETSDEIKLCQDMEISDGMNPKKARNGQSRKRTMENQSSSVELTDPGSSSLTRVKVLSKKTRSKCLDGRGSSKRHPSLLDKKKSCVRREESEEVEDKEYSPGSSSMNKTAMNQERVALDFEVSENKRNPKDCWNASEKKKICQNECWMDKGTCEGERARKHIGDVKKLNTRRTTSKAQVVQHSHKRTTSVKKNSEKTWDGLSGKKVPVVKSFTNGSWDEINEEWDERKEKLRRSRAKTDVKKTESFECSDDRRMSVRRGCASNKKPGFESDFFVGYWVDDEEDLVLTVEESTVSSYSSYATRKGSGKSTSVQTKEGNKDMKRKQDDNGKGSAVDSSPSSSSSSWTSVSKCDRRSMDRSANGCIKVEKKQPVKCHQCQKNDRLTVVPCTKCKDKVYCIHCIKRWYPNLSEEEVSEKCPYCCRNCNCNLCLHSSGFIKTSRRDLNYSEKVQHLHYLINQLLPFLKQIHQEQIQELEVESRIQGVPSFSVEVKQSTYYGDERVYCNHCSTSIVDLHRSCPMCSYELCLNCCREIRKDGFLGGHDRVLHQYLYKGQDYMHGGDPLPGPPHIDDSRDQVEPLVRWVANDEGGVMCAPREMGGCGSCLLELKHLLQEDWILSLEARAHRALDNFKSIHAISWPIFQESDPKKSRRASFREGSSDNYLYCPVSEDVLRQEELFHFRSHWARGEPVIVQNVLENTSGLSWEPMVMWRALCEHNDERVSAKMSEVKAIDCLSGCEVEISTRKFFKGYTEGRTYKNFWPEMLKLKDWPPSDKFDDLLPRHGDEFISALPFPEYTNPRVGFLNLAVKLPATVLKPDLGPKTYIAYGIAEELGRGDSVTKLHCDMSDAVNILTHTAEVGLTDEQRSAIESLKKKHIAQDEKERLDRQKKGAPLKLNDGTSIEEKNSNTLYPEYTKTLVDVCQAGIEMSDNNLIINGMAFEKYEITRDVLEVCAGEQPSPSCSSMEHTDEKGGALWDIFRREDVPKLKDYLVKHSKEFRHTYCCPVDQVIHPIHDQSLYLTVEHKRKLKEEYGIEPWTFEQGIGEAVFIPAGCPHQVRNLKSCTKVAADFVSPENLHECLRLTEEFRKLPRNHKAREDKLEIKKMIVHGVNQAVEELEQLTHSSLNTCGFIWE</sequence>
<dbReference type="GO" id="GO:0005634">
    <property type="term" value="C:nucleus"/>
    <property type="evidence" value="ECO:0007669"/>
    <property type="project" value="UniProtKB-SubCell"/>
</dbReference>
<name>A0ABD2ZJR3_9GENT</name>
<evidence type="ECO:0008006" key="11">
    <source>
        <dbReference type="Google" id="ProtNLM"/>
    </source>
</evidence>
<evidence type="ECO:0000313" key="10">
    <source>
        <dbReference type="Proteomes" id="UP001630127"/>
    </source>
</evidence>
<evidence type="ECO:0000256" key="1">
    <source>
        <dbReference type="ARBA" id="ARBA00004123"/>
    </source>
</evidence>
<evidence type="ECO:0000259" key="7">
    <source>
        <dbReference type="PROSITE" id="PS50089"/>
    </source>
</evidence>
<dbReference type="PROSITE" id="PS51184">
    <property type="entry name" value="JMJC"/>
    <property type="match status" value="1"/>
</dbReference>
<dbReference type="AlphaFoldDB" id="A0ABD2ZJR3"/>
<dbReference type="Proteomes" id="UP001630127">
    <property type="component" value="Unassembled WGS sequence"/>
</dbReference>
<evidence type="ECO:0000256" key="3">
    <source>
        <dbReference type="ARBA" id="ARBA00022723"/>
    </source>
</evidence>
<feature type="compositionally biased region" description="Basic and acidic residues" evidence="6">
    <location>
        <begin position="134"/>
        <end position="147"/>
    </location>
</feature>
<feature type="compositionally biased region" description="Low complexity" evidence="6">
    <location>
        <begin position="388"/>
        <end position="405"/>
    </location>
</feature>
<feature type="region of interest" description="Disordered" evidence="6">
    <location>
        <begin position="225"/>
        <end position="257"/>
    </location>
</feature>
<evidence type="ECO:0000259" key="8">
    <source>
        <dbReference type="PROSITE" id="PS51184"/>
    </source>
</evidence>
<evidence type="ECO:0000256" key="6">
    <source>
        <dbReference type="SAM" id="MobiDB-lite"/>
    </source>
</evidence>
<feature type="compositionally biased region" description="Polar residues" evidence="6">
    <location>
        <begin position="92"/>
        <end position="109"/>
    </location>
</feature>
<dbReference type="InterPro" id="IPR003347">
    <property type="entry name" value="JmjC_dom"/>
</dbReference>
<comment type="subcellular location">
    <subcellularLocation>
        <location evidence="1">Nucleus</location>
    </subcellularLocation>
</comment>
<keyword evidence="5" id="KW-0862">Zinc</keyword>
<proteinExistence type="inferred from homology"/>
<evidence type="ECO:0000313" key="9">
    <source>
        <dbReference type="EMBL" id="KAL3519429.1"/>
    </source>
</evidence>
<protein>
    <recommendedName>
        <fullName evidence="11">Transcription factor jumonji domain-containing protein</fullName>
    </recommendedName>
</protein>
<feature type="compositionally biased region" description="Basic and acidic residues" evidence="6">
    <location>
        <begin position="372"/>
        <end position="385"/>
    </location>
</feature>
<evidence type="ECO:0000256" key="5">
    <source>
        <dbReference type="PROSITE-ProRule" id="PRU00175"/>
    </source>
</evidence>
<dbReference type="PROSITE" id="PS50089">
    <property type="entry name" value="ZF_RING_2"/>
    <property type="match status" value="1"/>
</dbReference>
<gene>
    <name evidence="9" type="ORF">ACH5RR_017578</name>
</gene>
<feature type="region of interest" description="Disordered" evidence="6">
    <location>
        <begin position="354"/>
        <end position="409"/>
    </location>
</feature>
<feature type="region of interest" description="Disordered" evidence="6">
    <location>
        <begin position="933"/>
        <end position="956"/>
    </location>
</feature>
<feature type="domain" description="JmjC" evidence="8">
    <location>
        <begin position="853"/>
        <end position="1141"/>
    </location>
</feature>
<accession>A0ABD2ZJR3</accession>
<comment type="caution">
    <text evidence="9">The sequence shown here is derived from an EMBL/GenBank/DDBJ whole genome shotgun (WGS) entry which is preliminary data.</text>
</comment>
<dbReference type="SMART" id="SM00558">
    <property type="entry name" value="JmjC"/>
    <property type="match status" value="1"/>
</dbReference>
<dbReference type="Pfam" id="PF02373">
    <property type="entry name" value="JmjC"/>
    <property type="match status" value="1"/>
</dbReference>
<keyword evidence="10" id="KW-1185">Reference proteome</keyword>
<feature type="compositionally biased region" description="Basic and acidic residues" evidence="6">
    <location>
        <begin position="933"/>
        <end position="943"/>
    </location>
</feature>
<feature type="compositionally biased region" description="Basic residues" evidence="6">
    <location>
        <begin position="79"/>
        <end position="88"/>
    </location>
</feature>
<organism evidence="9 10">
    <name type="scientific">Cinchona calisaya</name>
    <dbReference type="NCBI Taxonomy" id="153742"/>
    <lineage>
        <taxon>Eukaryota</taxon>
        <taxon>Viridiplantae</taxon>
        <taxon>Streptophyta</taxon>
        <taxon>Embryophyta</taxon>
        <taxon>Tracheophyta</taxon>
        <taxon>Spermatophyta</taxon>
        <taxon>Magnoliopsida</taxon>
        <taxon>eudicotyledons</taxon>
        <taxon>Gunneridae</taxon>
        <taxon>Pentapetalae</taxon>
        <taxon>asterids</taxon>
        <taxon>lamiids</taxon>
        <taxon>Gentianales</taxon>
        <taxon>Rubiaceae</taxon>
        <taxon>Cinchonoideae</taxon>
        <taxon>Cinchoneae</taxon>
        <taxon>Cinchona</taxon>
    </lineage>
</organism>
<keyword evidence="5" id="KW-0863">Zinc-finger</keyword>
<comment type="similarity">
    <text evidence="2">Belongs to the JARID1 histone demethylase family.</text>
</comment>
<dbReference type="PANTHER" id="PTHR12549:SF37">
    <property type="entry name" value="LYSINE-SPECIFIC DEMETHYLASE JMJ26"/>
    <property type="match status" value="1"/>
</dbReference>
<keyword evidence="3" id="KW-0479">Metal-binding</keyword>